<reference evidence="7 8" key="1">
    <citation type="submission" date="2017-11" db="EMBL/GenBank/DDBJ databases">
        <title>Draft Genome Sequence of Methylobacter psychrotolerans Sph1T, an Obligate Methanotroph from Low-Temperature Environments.</title>
        <authorList>
            <person name="Oshkin I.Y."/>
            <person name="Miroshnikov K."/>
            <person name="Belova S.E."/>
            <person name="Korzhenkov A."/>
            <person name="Toshchakov S.V."/>
            <person name="Dedysh S.N."/>
        </authorList>
    </citation>
    <scope>NUCLEOTIDE SEQUENCE [LARGE SCALE GENOMIC DNA]</scope>
    <source>
        <strain evidence="7 8">Sph1</strain>
    </source>
</reference>
<dbReference type="EMBL" id="PGFZ01000004">
    <property type="protein sequence ID" value="POZ52123.1"/>
    <property type="molecule type" value="Genomic_DNA"/>
</dbReference>
<dbReference type="PANTHER" id="PTHR37422:SF13">
    <property type="entry name" value="LIPOPOLYSACCHARIDE BIOSYNTHESIS PROTEIN PA4999-RELATED"/>
    <property type="match status" value="1"/>
</dbReference>
<organism evidence="7 8">
    <name type="scientific">Methylovulum psychrotolerans</name>
    <dbReference type="NCBI Taxonomy" id="1704499"/>
    <lineage>
        <taxon>Bacteria</taxon>
        <taxon>Pseudomonadati</taxon>
        <taxon>Pseudomonadota</taxon>
        <taxon>Gammaproteobacteria</taxon>
        <taxon>Methylococcales</taxon>
        <taxon>Methylococcaceae</taxon>
        <taxon>Methylovulum</taxon>
    </lineage>
</organism>
<dbReference type="InterPro" id="IPR051533">
    <property type="entry name" value="WaaL-like"/>
</dbReference>
<accession>A0A2S5CMS4</accession>
<dbReference type="AlphaFoldDB" id="A0A2S5CMS4"/>
<evidence type="ECO:0000256" key="1">
    <source>
        <dbReference type="ARBA" id="ARBA00004141"/>
    </source>
</evidence>
<feature type="transmembrane region" description="Helical" evidence="5">
    <location>
        <begin position="139"/>
        <end position="157"/>
    </location>
</feature>
<dbReference type="InterPro" id="IPR007016">
    <property type="entry name" value="O-antigen_ligase-rel_domated"/>
</dbReference>
<comment type="caution">
    <text evidence="7">The sequence shown here is derived from an EMBL/GenBank/DDBJ whole genome shotgun (WGS) entry which is preliminary data.</text>
</comment>
<feature type="transmembrane region" description="Helical" evidence="5">
    <location>
        <begin position="240"/>
        <end position="257"/>
    </location>
</feature>
<name>A0A2S5CMS4_9GAMM</name>
<dbReference type="Proteomes" id="UP000237423">
    <property type="component" value="Unassembled WGS sequence"/>
</dbReference>
<evidence type="ECO:0000256" key="2">
    <source>
        <dbReference type="ARBA" id="ARBA00022692"/>
    </source>
</evidence>
<protein>
    <submittedName>
        <fullName evidence="7">O-antigen ligase domain-containing protein</fullName>
    </submittedName>
</protein>
<proteinExistence type="predicted"/>
<feature type="transmembrane region" description="Helical" evidence="5">
    <location>
        <begin position="70"/>
        <end position="96"/>
    </location>
</feature>
<gene>
    <name evidence="7" type="ORF">AADEFJLK_02345</name>
</gene>
<feature type="transmembrane region" description="Helical" evidence="5">
    <location>
        <begin position="358"/>
        <end position="376"/>
    </location>
</feature>
<feature type="transmembrane region" description="Helical" evidence="5">
    <location>
        <begin position="108"/>
        <end position="127"/>
    </location>
</feature>
<keyword evidence="4 5" id="KW-0472">Membrane</keyword>
<dbReference type="Pfam" id="PF04932">
    <property type="entry name" value="Wzy_C"/>
    <property type="match status" value="1"/>
</dbReference>
<keyword evidence="3 5" id="KW-1133">Transmembrane helix</keyword>
<feature type="transmembrane region" description="Helical" evidence="5">
    <location>
        <begin position="324"/>
        <end position="346"/>
    </location>
</feature>
<evidence type="ECO:0000259" key="6">
    <source>
        <dbReference type="Pfam" id="PF04932"/>
    </source>
</evidence>
<dbReference type="GO" id="GO:0016020">
    <property type="term" value="C:membrane"/>
    <property type="evidence" value="ECO:0007669"/>
    <property type="project" value="UniProtKB-SubCell"/>
</dbReference>
<dbReference type="GO" id="GO:0016874">
    <property type="term" value="F:ligase activity"/>
    <property type="evidence" value="ECO:0007669"/>
    <property type="project" value="UniProtKB-KW"/>
</dbReference>
<keyword evidence="2 5" id="KW-0812">Transmembrane</keyword>
<evidence type="ECO:0000313" key="7">
    <source>
        <dbReference type="EMBL" id="POZ52123.1"/>
    </source>
</evidence>
<feature type="transmembrane region" description="Helical" evidence="5">
    <location>
        <begin position="208"/>
        <end position="228"/>
    </location>
</feature>
<sequence>MTIRFEKDLPIMLFALVCASVFASLPQVESAWLGIKEVYGEQDFGLRILRELMLVVLSGYALLEPRLRGGIFISPVLAFLGLLATYILLEIGYALYLDLPLVVPMAGLRVFEYLPLALIGFVTSRLGAGTHVIATFASYLRYFIALQMVLALAQAIWAPPLFGVSFLGGGRPFGTFVSPNLFGATMATCALLFALVPGRRKWVAMSVFLALLSGSRTAFISALLVVFFQVYAGMRPRDRWALLMPAPILAVGALILASSPLLSGRDDADPTEDGRIDLWQRVFSAHIHGPEDLLFGWGLGLSSNTINILYGAEHFRGQFDSDSLYLFLLNGYGLIGLLAYLGFLGLTLRTSAHPNKSLVMLFIFVAGLTFNMWEYFPQNALLMLLWGIVLGTGYQANSGLVPLKPIAGTTFSALLKIHR</sequence>
<feature type="transmembrane region" description="Helical" evidence="5">
    <location>
        <begin position="177"/>
        <end position="196"/>
    </location>
</feature>
<evidence type="ECO:0000256" key="3">
    <source>
        <dbReference type="ARBA" id="ARBA00022989"/>
    </source>
</evidence>
<dbReference type="RefSeq" id="WP_103974391.1">
    <property type="nucleotide sequence ID" value="NZ_PGFZ01000004.1"/>
</dbReference>
<evidence type="ECO:0000256" key="5">
    <source>
        <dbReference type="SAM" id="Phobius"/>
    </source>
</evidence>
<keyword evidence="7" id="KW-0436">Ligase</keyword>
<comment type="subcellular location">
    <subcellularLocation>
        <location evidence="1">Membrane</location>
        <topology evidence="1">Multi-pass membrane protein</topology>
    </subcellularLocation>
</comment>
<feature type="domain" description="O-antigen ligase-related" evidence="6">
    <location>
        <begin position="204"/>
        <end position="341"/>
    </location>
</feature>
<dbReference type="PANTHER" id="PTHR37422">
    <property type="entry name" value="TEICHURONIC ACID BIOSYNTHESIS PROTEIN TUAE"/>
    <property type="match status" value="1"/>
</dbReference>
<evidence type="ECO:0000313" key="8">
    <source>
        <dbReference type="Proteomes" id="UP000237423"/>
    </source>
</evidence>
<evidence type="ECO:0000256" key="4">
    <source>
        <dbReference type="ARBA" id="ARBA00023136"/>
    </source>
</evidence>